<evidence type="ECO:0000313" key="4">
    <source>
        <dbReference type="RefSeq" id="XP_056867198.1"/>
    </source>
</evidence>
<reference evidence="3" key="1">
    <citation type="journal article" date="2019" name="Database">
        <title>The radish genome database (RadishGD): an integrated information resource for radish genomics.</title>
        <authorList>
            <person name="Yu H.J."/>
            <person name="Baek S."/>
            <person name="Lee Y.J."/>
            <person name="Cho A."/>
            <person name="Mun J.H."/>
        </authorList>
    </citation>
    <scope>NUCLEOTIDE SEQUENCE [LARGE SCALE GENOMIC DNA]</scope>
    <source>
        <strain evidence="3">cv. WK10039</strain>
    </source>
</reference>
<gene>
    <name evidence="4" type="primary">LOC108857757</name>
</gene>
<evidence type="ECO:0000256" key="2">
    <source>
        <dbReference type="SAM" id="Phobius"/>
    </source>
</evidence>
<keyword evidence="2" id="KW-0812">Transmembrane</keyword>
<name>A0A9W3DU83_RAPSA</name>
<dbReference type="GO" id="GO:0004467">
    <property type="term" value="F:long-chain fatty acid-CoA ligase activity"/>
    <property type="evidence" value="ECO:0007669"/>
    <property type="project" value="TreeGrafter"/>
</dbReference>
<dbReference type="OrthoDB" id="1744694at2759"/>
<dbReference type="GeneID" id="108857757"/>
<reference evidence="4" key="2">
    <citation type="submission" date="2025-08" db="UniProtKB">
        <authorList>
            <consortium name="RefSeq"/>
        </authorList>
    </citation>
    <scope>IDENTIFICATION</scope>
    <source>
        <tissue evidence="4">Leaf</tissue>
    </source>
</reference>
<dbReference type="PANTHER" id="PTHR43272:SF92">
    <property type="entry name" value="LONG CHAIN ACYL-COA SYNTHETASE 8"/>
    <property type="match status" value="1"/>
</dbReference>
<protein>
    <submittedName>
        <fullName evidence="4">Long chain acyl-CoA synthetase 8-like isoform X1</fullName>
    </submittedName>
</protein>
<dbReference type="GO" id="GO:0005783">
    <property type="term" value="C:endoplasmic reticulum"/>
    <property type="evidence" value="ECO:0007669"/>
    <property type="project" value="TreeGrafter"/>
</dbReference>
<dbReference type="GO" id="GO:0016020">
    <property type="term" value="C:membrane"/>
    <property type="evidence" value="ECO:0007669"/>
    <property type="project" value="TreeGrafter"/>
</dbReference>
<comment type="cofactor">
    <cofactor evidence="1">
        <name>Mg(2+)</name>
        <dbReference type="ChEBI" id="CHEBI:18420"/>
    </cofactor>
</comment>
<sequence length="227" mass="25008">MASSYSKTSEYELSTIIAGGVAALLVPILLSVVLTGTKKGKKRGVPVKVGGEEGYAMRHARGPDLVDVPWPGATTMAALFEQACKKYSSNRLLGTREFIDKEIVTSSDGRKFEKLHLGEYRWQSYGEVFERVCNFASGLVGDITLILGLGIRSSGQVWVRFGSGGSKTRMSSTTRLDRVICSDRFLPGAVFWVGFGSSFRIRVKCTDLIDTRVAIFSDTRAEWFIRD</sequence>
<dbReference type="PANTHER" id="PTHR43272">
    <property type="entry name" value="LONG-CHAIN-FATTY-ACID--COA LIGASE"/>
    <property type="match status" value="1"/>
</dbReference>
<keyword evidence="3" id="KW-1185">Reference proteome</keyword>
<dbReference type="Proteomes" id="UP000504610">
    <property type="component" value="Chromosome 5"/>
</dbReference>
<keyword evidence="2" id="KW-1133">Transmembrane helix</keyword>
<accession>A0A9W3DU83</accession>
<feature type="transmembrane region" description="Helical" evidence="2">
    <location>
        <begin position="13"/>
        <end position="34"/>
    </location>
</feature>
<dbReference type="AlphaFoldDB" id="A0A9W3DU83"/>
<evidence type="ECO:0000313" key="3">
    <source>
        <dbReference type="Proteomes" id="UP000504610"/>
    </source>
</evidence>
<organism evidence="3 4">
    <name type="scientific">Raphanus sativus</name>
    <name type="common">Radish</name>
    <name type="synonym">Raphanus raphanistrum var. sativus</name>
    <dbReference type="NCBI Taxonomy" id="3726"/>
    <lineage>
        <taxon>Eukaryota</taxon>
        <taxon>Viridiplantae</taxon>
        <taxon>Streptophyta</taxon>
        <taxon>Embryophyta</taxon>
        <taxon>Tracheophyta</taxon>
        <taxon>Spermatophyta</taxon>
        <taxon>Magnoliopsida</taxon>
        <taxon>eudicotyledons</taxon>
        <taxon>Gunneridae</taxon>
        <taxon>Pentapetalae</taxon>
        <taxon>rosids</taxon>
        <taxon>malvids</taxon>
        <taxon>Brassicales</taxon>
        <taxon>Brassicaceae</taxon>
        <taxon>Brassiceae</taxon>
        <taxon>Raphanus</taxon>
    </lineage>
</organism>
<keyword evidence="2" id="KW-0472">Membrane</keyword>
<evidence type="ECO:0000256" key="1">
    <source>
        <dbReference type="ARBA" id="ARBA00001946"/>
    </source>
</evidence>
<proteinExistence type="predicted"/>
<dbReference type="RefSeq" id="XP_056867198.1">
    <property type="nucleotide sequence ID" value="XM_057011218.1"/>
</dbReference>